<organism evidence="2 3">
    <name type="scientific">Actinomyces israelii</name>
    <dbReference type="NCBI Taxonomy" id="1659"/>
    <lineage>
        <taxon>Bacteria</taxon>
        <taxon>Bacillati</taxon>
        <taxon>Actinomycetota</taxon>
        <taxon>Actinomycetes</taxon>
        <taxon>Actinomycetales</taxon>
        <taxon>Actinomycetaceae</taxon>
        <taxon>Actinomyces</taxon>
    </lineage>
</organism>
<reference evidence="2" key="1">
    <citation type="submission" date="2022-10" db="EMBL/GenBank/DDBJ databases">
        <title>Genome sequence of Actinomyces israelii ATCC 10048.</title>
        <authorList>
            <person name="Watt R.M."/>
            <person name="Tong W.M."/>
        </authorList>
    </citation>
    <scope>NUCLEOTIDE SEQUENCE</scope>
    <source>
        <strain evidence="2">ATCC 10048</strain>
    </source>
</reference>
<dbReference type="InterPro" id="IPR025289">
    <property type="entry name" value="DUF4081"/>
</dbReference>
<dbReference type="Proteomes" id="UP001072034">
    <property type="component" value="Unassembled WGS sequence"/>
</dbReference>
<dbReference type="GO" id="GO:0016746">
    <property type="term" value="F:acyltransferase activity"/>
    <property type="evidence" value="ECO:0007669"/>
    <property type="project" value="UniProtKB-KW"/>
</dbReference>
<sequence>MSFFGHRLSAIGPHQRDGLLRLCALDPVGAVALAHQLCRWDRWGNGDVVVLGRPGRPAAGAWATGSLMPFGLAARPGLGHDGVGSAGARAVADHARLRLVRHGSLTGPAQDVEAVWGPLAADGLHAREERWIQPLLVAPTPAGGLAEAVLGRRPALRWAVEGLHAASSTETELVLPASVAMFSGELGYDPTAAGGSYARHVAWLVATGRSYVLLDDGEGRPARPGGPALVAFKTDVGAVWDAPTGTVVQLTGVWTRDDLRGRGIATAALAAAVDAVRRDHMRAEGVVSLYVNDFNAAALRLYGRLGFERTGTFATILL</sequence>
<dbReference type="InterPro" id="IPR000182">
    <property type="entry name" value="GNAT_dom"/>
</dbReference>
<dbReference type="EC" id="2.3.1.-" evidence="2"/>
<evidence type="ECO:0000313" key="2">
    <source>
        <dbReference type="EMBL" id="MCZ0859124.1"/>
    </source>
</evidence>
<dbReference type="EMBL" id="JAPTMY010000039">
    <property type="protein sequence ID" value="MCZ0859124.1"/>
    <property type="molecule type" value="Genomic_DNA"/>
</dbReference>
<dbReference type="Pfam" id="PF13312">
    <property type="entry name" value="DUF4081"/>
    <property type="match status" value="1"/>
</dbReference>
<proteinExistence type="predicted"/>
<dbReference type="Pfam" id="PF00583">
    <property type="entry name" value="Acetyltransf_1"/>
    <property type="match status" value="1"/>
</dbReference>
<dbReference type="Gene3D" id="3.40.630.30">
    <property type="match status" value="1"/>
</dbReference>
<dbReference type="InterPro" id="IPR016181">
    <property type="entry name" value="Acyl_CoA_acyltransferase"/>
</dbReference>
<keyword evidence="2" id="KW-0808">Transferase</keyword>
<feature type="domain" description="N-acetyltransferase" evidence="1">
    <location>
        <begin position="186"/>
        <end position="318"/>
    </location>
</feature>
<evidence type="ECO:0000259" key="1">
    <source>
        <dbReference type="PROSITE" id="PS51186"/>
    </source>
</evidence>
<dbReference type="PROSITE" id="PS51186">
    <property type="entry name" value="GNAT"/>
    <property type="match status" value="1"/>
</dbReference>
<dbReference type="SUPFAM" id="SSF55729">
    <property type="entry name" value="Acyl-CoA N-acyltransferases (Nat)"/>
    <property type="match status" value="1"/>
</dbReference>
<dbReference type="RefSeq" id="WP_268918407.1">
    <property type="nucleotide sequence ID" value="NZ_JAPTMY010000039.1"/>
</dbReference>
<name>A0ABT4IBJ7_9ACTO</name>
<gene>
    <name evidence="2" type="ORF">OHJ16_13855</name>
</gene>
<keyword evidence="3" id="KW-1185">Reference proteome</keyword>
<comment type="caution">
    <text evidence="2">The sequence shown here is derived from an EMBL/GenBank/DDBJ whole genome shotgun (WGS) entry which is preliminary data.</text>
</comment>
<keyword evidence="2" id="KW-0012">Acyltransferase</keyword>
<protein>
    <submittedName>
        <fullName evidence="2">GNAT family N-acetyltransferase</fullName>
        <ecNumber evidence="2">2.3.1.-</ecNumber>
    </submittedName>
</protein>
<evidence type="ECO:0000313" key="3">
    <source>
        <dbReference type="Proteomes" id="UP001072034"/>
    </source>
</evidence>
<accession>A0ABT4IBJ7</accession>